<comment type="caution">
    <text evidence="2">The sequence shown here is derived from an EMBL/GenBank/DDBJ whole genome shotgun (WGS) entry which is preliminary data.</text>
</comment>
<keyword evidence="1" id="KW-0812">Transmembrane</keyword>
<evidence type="ECO:0000313" key="3">
    <source>
        <dbReference type="Proteomes" id="UP001596047"/>
    </source>
</evidence>
<name>A0ABW0W187_9BACL</name>
<keyword evidence="1" id="KW-0472">Membrane</keyword>
<proteinExistence type="predicted"/>
<gene>
    <name evidence="2" type="ORF">ACFPYJ_18100</name>
</gene>
<dbReference type="EMBL" id="JBHSOW010000065">
    <property type="protein sequence ID" value="MFC5650987.1"/>
    <property type="molecule type" value="Genomic_DNA"/>
</dbReference>
<protein>
    <recommendedName>
        <fullName evidence="4">Holin</fullName>
    </recommendedName>
</protein>
<accession>A0ABW0W187</accession>
<feature type="transmembrane region" description="Helical" evidence="1">
    <location>
        <begin position="20"/>
        <end position="38"/>
    </location>
</feature>
<organism evidence="2 3">
    <name type="scientific">Paenibacillus solisilvae</name>
    <dbReference type="NCBI Taxonomy" id="2486751"/>
    <lineage>
        <taxon>Bacteria</taxon>
        <taxon>Bacillati</taxon>
        <taxon>Bacillota</taxon>
        <taxon>Bacilli</taxon>
        <taxon>Bacillales</taxon>
        <taxon>Paenibacillaceae</taxon>
        <taxon>Paenibacillus</taxon>
    </lineage>
</organism>
<keyword evidence="1" id="KW-1133">Transmembrane helix</keyword>
<sequence>MPKTTKGSDLTQLSAADLAIWSAVIIIIGDLFGLFAVIKAKSEENDLI</sequence>
<evidence type="ECO:0008006" key="4">
    <source>
        <dbReference type="Google" id="ProtNLM"/>
    </source>
</evidence>
<dbReference type="RefSeq" id="WP_379189579.1">
    <property type="nucleotide sequence ID" value="NZ_JBHSOW010000065.1"/>
</dbReference>
<evidence type="ECO:0000313" key="2">
    <source>
        <dbReference type="EMBL" id="MFC5650987.1"/>
    </source>
</evidence>
<dbReference type="Proteomes" id="UP001596047">
    <property type="component" value="Unassembled WGS sequence"/>
</dbReference>
<evidence type="ECO:0000256" key="1">
    <source>
        <dbReference type="SAM" id="Phobius"/>
    </source>
</evidence>
<keyword evidence="3" id="KW-1185">Reference proteome</keyword>
<reference evidence="3" key="1">
    <citation type="journal article" date="2019" name="Int. J. Syst. Evol. Microbiol.">
        <title>The Global Catalogue of Microorganisms (GCM) 10K type strain sequencing project: providing services to taxonomists for standard genome sequencing and annotation.</title>
        <authorList>
            <consortium name="The Broad Institute Genomics Platform"/>
            <consortium name="The Broad Institute Genome Sequencing Center for Infectious Disease"/>
            <person name="Wu L."/>
            <person name="Ma J."/>
        </authorList>
    </citation>
    <scope>NUCLEOTIDE SEQUENCE [LARGE SCALE GENOMIC DNA]</scope>
    <source>
        <strain evidence="3">CGMCC 1.3240</strain>
    </source>
</reference>